<proteinExistence type="predicted"/>
<comment type="caution">
    <text evidence="1">The sequence shown here is derived from an EMBL/GenBank/DDBJ whole genome shotgun (WGS) entry which is preliminary data.</text>
</comment>
<accession>A0AAV4MLK3</accession>
<dbReference type="AlphaFoldDB" id="A0AAV4MLK3"/>
<evidence type="ECO:0000313" key="2">
    <source>
        <dbReference type="Proteomes" id="UP001054945"/>
    </source>
</evidence>
<sequence length="129" mass="14700">MILRLIVPRAAETFKFPNLSPPLTNRLDRLHQQHLRLTLRSSYRSAKIGSHSPLQDYGRDNSICNSGNLHFLDCPQGCGSITTTPTTLIFEQEIRPDIEPEICGTERATLHNKKKTSSEKEQLFQTIRI</sequence>
<protein>
    <submittedName>
        <fullName evidence="1">Uncharacterized protein</fullName>
    </submittedName>
</protein>
<dbReference type="Proteomes" id="UP001054945">
    <property type="component" value="Unassembled WGS sequence"/>
</dbReference>
<name>A0AAV4MLK3_CAEEX</name>
<evidence type="ECO:0000313" key="1">
    <source>
        <dbReference type="EMBL" id="GIX71669.1"/>
    </source>
</evidence>
<keyword evidence="2" id="KW-1185">Reference proteome</keyword>
<gene>
    <name evidence="1" type="ORF">CEXT_360081</name>
</gene>
<organism evidence="1 2">
    <name type="scientific">Caerostris extrusa</name>
    <name type="common">Bark spider</name>
    <name type="synonym">Caerostris bankana</name>
    <dbReference type="NCBI Taxonomy" id="172846"/>
    <lineage>
        <taxon>Eukaryota</taxon>
        <taxon>Metazoa</taxon>
        <taxon>Ecdysozoa</taxon>
        <taxon>Arthropoda</taxon>
        <taxon>Chelicerata</taxon>
        <taxon>Arachnida</taxon>
        <taxon>Araneae</taxon>
        <taxon>Araneomorphae</taxon>
        <taxon>Entelegynae</taxon>
        <taxon>Araneoidea</taxon>
        <taxon>Araneidae</taxon>
        <taxon>Caerostris</taxon>
    </lineage>
</organism>
<dbReference type="EMBL" id="BPLR01002244">
    <property type="protein sequence ID" value="GIX71669.1"/>
    <property type="molecule type" value="Genomic_DNA"/>
</dbReference>
<reference evidence="1 2" key="1">
    <citation type="submission" date="2021-06" db="EMBL/GenBank/DDBJ databases">
        <title>Caerostris extrusa draft genome.</title>
        <authorList>
            <person name="Kono N."/>
            <person name="Arakawa K."/>
        </authorList>
    </citation>
    <scope>NUCLEOTIDE SEQUENCE [LARGE SCALE GENOMIC DNA]</scope>
</reference>